<organism evidence="1">
    <name type="scientific">Aureimonas frigidaquae</name>
    <dbReference type="NCBI Taxonomy" id="424757"/>
    <lineage>
        <taxon>Bacteria</taxon>
        <taxon>Pseudomonadati</taxon>
        <taxon>Pseudomonadota</taxon>
        <taxon>Alphaproteobacteria</taxon>
        <taxon>Hyphomicrobiales</taxon>
        <taxon>Aurantimonadaceae</taxon>
        <taxon>Aureimonas</taxon>
    </lineage>
</organism>
<dbReference type="PANTHER" id="PTHR35332:SF2">
    <property type="entry name" value="REGULATION OF ENOLASE PROTEIN 1"/>
    <property type="match status" value="1"/>
</dbReference>
<dbReference type="InterPro" id="IPR015987">
    <property type="entry name" value="UCP022704"/>
</dbReference>
<sequence>MTDFRTGTWLNEPRQAERTASGLSVVTDAGGDFWRETHYGFTRDSGHFLGFETADGFTAQLRIRAQFEHLYDQAGIMVRIDARHWIKAGLEYSDGHALLGSVLTDERSDWAAGRFEGDPTDVWMRVSLAAGVLRVQASTDGTRWPLVRLCPFPVTERYSVGPICCTPERGGLSVRFSDFTLTKHLRKDLHDLS</sequence>
<dbReference type="PANTHER" id="PTHR35332">
    <property type="entry name" value="REGULATION OF ENOLASE PROTEIN 1"/>
    <property type="match status" value="1"/>
</dbReference>
<reference evidence="1" key="1">
    <citation type="journal article" date="2015" name="Proc. Natl. Acad. Sci. U.S.A.">
        <title>Bacterial clade with the ribosomal RNA operon on a small plasmid rather than the chromosome.</title>
        <authorList>
            <person name="Anda M."/>
            <person name="Ohtsubo Y."/>
            <person name="Okubo T."/>
            <person name="Sugawara M."/>
            <person name="Nagata Y."/>
            <person name="Tsuda M."/>
            <person name="Minamisawa K."/>
            <person name="Mitsui H."/>
        </authorList>
    </citation>
    <scope>NUCLEOTIDE SEQUENCE</scope>
    <source>
        <strain evidence="1">JCM 14755</strain>
    </source>
</reference>
<dbReference type="Gene3D" id="2.60.120.200">
    <property type="match status" value="1"/>
</dbReference>
<dbReference type="PIRSF" id="PIRSF022704">
    <property type="entry name" value="UCP022704"/>
    <property type="match status" value="1"/>
</dbReference>
<accession>A0A0P0Z3G1</accession>
<dbReference type="SUPFAM" id="SSF49899">
    <property type="entry name" value="Concanavalin A-like lectins/glucanases"/>
    <property type="match status" value="1"/>
</dbReference>
<evidence type="ECO:0000313" key="1">
    <source>
        <dbReference type="EMBL" id="BAT28606.1"/>
    </source>
</evidence>
<proteinExistence type="predicted"/>
<dbReference type="OrthoDB" id="9814707at2"/>
<dbReference type="RefSeq" id="WP_083507589.1">
    <property type="nucleotide sequence ID" value="NZ_BBWR01000002.1"/>
</dbReference>
<protein>
    <submittedName>
        <fullName evidence="1">Cytoplasmic protein induced by calcium shortage</fullName>
    </submittedName>
</protein>
<name>A0A0P0Z3G1_9HYPH</name>
<dbReference type="InterPro" id="IPR013320">
    <property type="entry name" value="ConA-like_dom_sf"/>
</dbReference>
<dbReference type="AlphaFoldDB" id="A0A0P0Z3G1"/>
<dbReference type="Pfam" id="PF07081">
    <property type="entry name" value="DUF1349"/>
    <property type="match status" value="1"/>
</dbReference>
<dbReference type="InterPro" id="IPR009784">
    <property type="entry name" value="DUF1349"/>
</dbReference>
<dbReference type="EMBL" id="LC066377">
    <property type="protein sequence ID" value="BAT28606.1"/>
    <property type="molecule type" value="Genomic_DNA"/>
</dbReference>